<accession>A0A822E2M7</accession>
<keyword evidence="1" id="KW-0812">Transmembrane</keyword>
<dbReference type="EMBL" id="CAJOBR010067605">
    <property type="protein sequence ID" value="CAF5089073.1"/>
    <property type="molecule type" value="Genomic_DNA"/>
</dbReference>
<comment type="caution">
    <text evidence="2">The sequence shown here is derived from an EMBL/GenBank/DDBJ whole genome shotgun (WGS) entry which is preliminary data.</text>
</comment>
<keyword evidence="1" id="KW-0472">Membrane</keyword>
<name>A0A822E2M7_9BILA</name>
<protein>
    <submittedName>
        <fullName evidence="2">Uncharacterized protein</fullName>
    </submittedName>
</protein>
<evidence type="ECO:0000313" key="3">
    <source>
        <dbReference type="Proteomes" id="UP000663848"/>
    </source>
</evidence>
<organism evidence="2 3">
    <name type="scientific">Rotaria socialis</name>
    <dbReference type="NCBI Taxonomy" id="392032"/>
    <lineage>
        <taxon>Eukaryota</taxon>
        <taxon>Metazoa</taxon>
        <taxon>Spiralia</taxon>
        <taxon>Gnathifera</taxon>
        <taxon>Rotifera</taxon>
        <taxon>Eurotatoria</taxon>
        <taxon>Bdelloidea</taxon>
        <taxon>Philodinida</taxon>
        <taxon>Philodinidae</taxon>
        <taxon>Rotaria</taxon>
    </lineage>
</organism>
<gene>
    <name evidence="2" type="ORF">QYT958_LOCUS44249</name>
</gene>
<sequence>MTDENNAKIPLLPPTLPRWWRVLPSLILLITIANIDNLILNDFVEDRYTKYYELNTSSTQNDHELCLNASRTS</sequence>
<evidence type="ECO:0000256" key="1">
    <source>
        <dbReference type="SAM" id="Phobius"/>
    </source>
</evidence>
<feature type="non-terminal residue" evidence="2">
    <location>
        <position position="73"/>
    </location>
</feature>
<dbReference type="AlphaFoldDB" id="A0A822E2M7"/>
<proteinExistence type="predicted"/>
<keyword evidence="1" id="KW-1133">Transmembrane helix</keyword>
<reference evidence="2" key="1">
    <citation type="submission" date="2021-02" db="EMBL/GenBank/DDBJ databases">
        <authorList>
            <person name="Nowell W R."/>
        </authorList>
    </citation>
    <scope>NUCLEOTIDE SEQUENCE</scope>
</reference>
<feature type="transmembrane region" description="Helical" evidence="1">
    <location>
        <begin position="20"/>
        <end position="40"/>
    </location>
</feature>
<dbReference type="Proteomes" id="UP000663848">
    <property type="component" value="Unassembled WGS sequence"/>
</dbReference>
<evidence type="ECO:0000313" key="2">
    <source>
        <dbReference type="EMBL" id="CAF5089073.1"/>
    </source>
</evidence>